<feature type="non-terminal residue" evidence="2">
    <location>
        <position position="385"/>
    </location>
</feature>
<evidence type="ECO:0008006" key="4">
    <source>
        <dbReference type="Google" id="ProtNLM"/>
    </source>
</evidence>
<sequence>VENEPIPDFSNPDSWYNIKLLVAGGDSDQRVKSRTTALNSKTKIDSTAAVMRTCEPYLVERDLITPPLELQRLLFPWIEHSFDLDDPGKTHSWILECDQEMKGVDETVITEDDIHWEARFQHSTAQESASGPDWTANRLTSSAQVDRIAFLKLLIRMRRVILKDAVLYLTPDSKGRTLDNSLFTSLPHIFDSPMFMTFKSDLLQAMESHRQNSTLVSPFVLIDKQDVSNALNNLSNQVTHAQTSLGNQVSQVQAALNQVSQVQAALAQNQRTQQEQIHRMSRPEHEIKHRLCNLAILPKLHPKHRLATPKRQHKSRRNEFVSMIKEAAEAEGRLPEELVEEWTETYQGQTINSIREIIKAKKAKKVVRETPKPVPAEETHIEARS</sequence>
<evidence type="ECO:0000313" key="3">
    <source>
        <dbReference type="Proteomes" id="UP001194580"/>
    </source>
</evidence>
<organism evidence="2 3">
    <name type="scientific">Linnemannia exigua</name>
    <dbReference type="NCBI Taxonomy" id="604196"/>
    <lineage>
        <taxon>Eukaryota</taxon>
        <taxon>Fungi</taxon>
        <taxon>Fungi incertae sedis</taxon>
        <taxon>Mucoromycota</taxon>
        <taxon>Mortierellomycotina</taxon>
        <taxon>Mortierellomycetes</taxon>
        <taxon>Mortierellales</taxon>
        <taxon>Mortierellaceae</taxon>
        <taxon>Linnemannia</taxon>
    </lineage>
</organism>
<feature type="region of interest" description="Disordered" evidence="1">
    <location>
        <begin position="366"/>
        <end position="385"/>
    </location>
</feature>
<dbReference type="GO" id="GO:0003677">
    <property type="term" value="F:DNA binding"/>
    <property type="evidence" value="ECO:0007669"/>
    <property type="project" value="InterPro"/>
</dbReference>
<dbReference type="AlphaFoldDB" id="A0AAD4D1L1"/>
<comment type="caution">
    <text evidence="2">The sequence shown here is derived from an EMBL/GenBank/DDBJ whole genome shotgun (WGS) entry which is preliminary data.</text>
</comment>
<dbReference type="Gene3D" id="1.10.443.20">
    <property type="entry name" value="Centromere DNA-binding protein complex CBF3 subunit, domain 2"/>
    <property type="match status" value="1"/>
</dbReference>
<gene>
    <name evidence="2" type="ORF">BGZ95_006299</name>
</gene>
<accession>A0AAD4D1L1</accession>
<evidence type="ECO:0000256" key="1">
    <source>
        <dbReference type="SAM" id="MobiDB-lite"/>
    </source>
</evidence>
<keyword evidence="3" id="KW-1185">Reference proteome</keyword>
<dbReference type="InterPro" id="IPR038279">
    <property type="entry name" value="Ndc10_dom2_sf"/>
</dbReference>
<protein>
    <recommendedName>
        <fullName evidence="4">Ndc10 domain-containing protein</fullName>
    </recommendedName>
</protein>
<proteinExistence type="predicted"/>
<dbReference type="Proteomes" id="UP001194580">
    <property type="component" value="Unassembled WGS sequence"/>
</dbReference>
<reference evidence="2" key="1">
    <citation type="journal article" date="2020" name="Fungal Divers.">
        <title>Resolving the Mortierellaceae phylogeny through synthesis of multi-gene phylogenetics and phylogenomics.</title>
        <authorList>
            <person name="Vandepol N."/>
            <person name="Liber J."/>
            <person name="Desiro A."/>
            <person name="Na H."/>
            <person name="Kennedy M."/>
            <person name="Barry K."/>
            <person name="Grigoriev I.V."/>
            <person name="Miller A.N."/>
            <person name="O'Donnell K."/>
            <person name="Stajich J.E."/>
            <person name="Bonito G."/>
        </authorList>
    </citation>
    <scope>NUCLEOTIDE SEQUENCE</scope>
    <source>
        <strain evidence="2">NRRL 28262</strain>
    </source>
</reference>
<dbReference type="EMBL" id="JAAAIL010002930">
    <property type="protein sequence ID" value="KAG0253526.1"/>
    <property type="molecule type" value="Genomic_DNA"/>
</dbReference>
<evidence type="ECO:0000313" key="2">
    <source>
        <dbReference type="EMBL" id="KAG0253526.1"/>
    </source>
</evidence>
<name>A0AAD4D1L1_9FUNG</name>